<evidence type="ECO:0000256" key="7">
    <source>
        <dbReference type="ARBA" id="ARBA00022989"/>
    </source>
</evidence>
<comment type="similarity">
    <text evidence="2">Belongs to the CorA metal ion transporter (MIT) (TC 1.A.35) family.</text>
</comment>
<keyword evidence="9" id="KW-0175">Coiled coil</keyword>
<dbReference type="GO" id="GO:0005886">
    <property type="term" value="C:plasma membrane"/>
    <property type="evidence" value="ECO:0007669"/>
    <property type="project" value="UniProtKB-SubCell"/>
</dbReference>
<dbReference type="PROSITE" id="PS00018">
    <property type="entry name" value="EF_HAND_1"/>
    <property type="match status" value="1"/>
</dbReference>
<evidence type="ECO:0000313" key="12">
    <source>
        <dbReference type="EMBL" id="KAJ8601322.1"/>
    </source>
</evidence>
<dbReference type="SMART" id="SM00054">
    <property type="entry name" value="EFh"/>
    <property type="match status" value="2"/>
</dbReference>
<evidence type="ECO:0000256" key="8">
    <source>
        <dbReference type="ARBA" id="ARBA00023136"/>
    </source>
</evidence>
<dbReference type="AlphaFoldDB" id="A0AAD7UAI4"/>
<evidence type="ECO:0000256" key="9">
    <source>
        <dbReference type="SAM" id="Coils"/>
    </source>
</evidence>
<dbReference type="InterPro" id="IPR045863">
    <property type="entry name" value="CorA_TM1_TM2"/>
</dbReference>
<feature type="transmembrane region" description="Helical" evidence="10">
    <location>
        <begin position="461"/>
        <end position="481"/>
    </location>
</feature>
<dbReference type="EMBL" id="JAQMWT010000439">
    <property type="protein sequence ID" value="KAJ8601322.1"/>
    <property type="molecule type" value="Genomic_DNA"/>
</dbReference>
<evidence type="ECO:0000256" key="10">
    <source>
        <dbReference type="SAM" id="Phobius"/>
    </source>
</evidence>
<keyword evidence="8 10" id="KW-0472">Membrane</keyword>
<dbReference type="InterPro" id="IPR018247">
    <property type="entry name" value="EF_Hand_1_Ca_BS"/>
</dbReference>
<feature type="coiled-coil region" evidence="9">
    <location>
        <begin position="380"/>
        <end position="407"/>
    </location>
</feature>
<keyword evidence="4" id="KW-1003">Cell membrane</keyword>
<gene>
    <name evidence="12" type="ORF">CTAYLR_007226</name>
</gene>
<feature type="domain" description="EF-hand" evidence="11">
    <location>
        <begin position="38"/>
        <end position="73"/>
    </location>
</feature>
<dbReference type="InterPro" id="IPR002048">
    <property type="entry name" value="EF_hand_dom"/>
</dbReference>
<reference evidence="12" key="1">
    <citation type="submission" date="2023-01" db="EMBL/GenBank/DDBJ databases">
        <title>Metagenome sequencing of chrysophaentin producing Chrysophaeum taylorii.</title>
        <authorList>
            <person name="Davison J."/>
            <person name="Bewley C."/>
        </authorList>
    </citation>
    <scope>NUCLEOTIDE SEQUENCE</scope>
    <source>
        <strain evidence="12">NIES-1699</strain>
    </source>
</reference>
<dbReference type="SUPFAM" id="SSF144083">
    <property type="entry name" value="Magnesium transport protein CorA, transmembrane region"/>
    <property type="match status" value="1"/>
</dbReference>
<sequence>MEQGSRHGVWSRRFDEDEEEEVVADETQTVPLEEWWSLTDDRVRRIFKGLDLDQDGKISFEAVSASLRRYGMKAGGPSFANLCSRLDADASNDLDETEFVDAVRAMMLERLFSRATPESTTKGGVEVVEYSDARCERRQVDGAREAADISPRSSEPWVRCRWVDAHGELVLKCLAIKFGFHPLALEDALSPHQRPKVERFPNHILFVLPQFTRAIGDELPAHFSCASRRRWETADASSGTTIAHVPYFATTNVCIFLTLTLDTVVTFSPEKEDDDDAPAEAWWSRRVRNKLLSKSYTKLREADATHLTYEVLDALVDSVFPAVRAYRAALVAERRLIRESGYSRELLALSLIKADLEHVVRISRPLLRVVNHIIEDDEVLAEVVVELRDVRDNVFELEEDLQALLEMTAAIEFEVEKYFALRQDKTIFALTVVTAIFLPLQFLTGVFGMNFAVMPDTRYRYGYYIFLGMAVAYFVAVTIAIRAHFLFSPYSWFARGLLFAPPTTVGKSE</sequence>
<dbReference type="PANTHER" id="PTHR46494">
    <property type="entry name" value="CORA FAMILY METAL ION TRANSPORTER (EUROFUNG)"/>
    <property type="match status" value="1"/>
</dbReference>
<dbReference type="GO" id="GO:0050897">
    <property type="term" value="F:cobalt ion binding"/>
    <property type="evidence" value="ECO:0007669"/>
    <property type="project" value="TreeGrafter"/>
</dbReference>
<dbReference type="Gene3D" id="3.30.460.20">
    <property type="entry name" value="CorA soluble domain-like"/>
    <property type="match status" value="1"/>
</dbReference>
<comment type="subcellular location">
    <subcellularLocation>
        <location evidence="1">Cell membrane</location>
        <topology evidence="1">Multi-pass membrane protein</topology>
    </subcellularLocation>
</comment>
<dbReference type="InterPro" id="IPR002523">
    <property type="entry name" value="MgTranspt_CorA/ZnTranspt_ZntB"/>
</dbReference>
<keyword evidence="13" id="KW-1185">Reference proteome</keyword>
<dbReference type="Gene3D" id="1.20.58.340">
    <property type="entry name" value="Magnesium transport protein CorA, transmembrane region"/>
    <property type="match status" value="2"/>
</dbReference>
<organism evidence="12 13">
    <name type="scientific">Chrysophaeum taylorii</name>
    <dbReference type="NCBI Taxonomy" id="2483200"/>
    <lineage>
        <taxon>Eukaryota</taxon>
        <taxon>Sar</taxon>
        <taxon>Stramenopiles</taxon>
        <taxon>Ochrophyta</taxon>
        <taxon>Pelagophyceae</taxon>
        <taxon>Pelagomonadales</taxon>
        <taxon>Pelagomonadaceae</taxon>
        <taxon>Chrysophaeum</taxon>
    </lineage>
</organism>
<evidence type="ECO:0000256" key="4">
    <source>
        <dbReference type="ARBA" id="ARBA00022475"/>
    </source>
</evidence>
<dbReference type="Proteomes" id="UP001230188">
    <property type="component" value="Unassembled WGS sequence"/>
</dbReference>
<dbReference type="Gene3D" id="1.10.238.10">
    <property type="entry name" value="EF-hand"/>
    <property type="match status" value="1"/>
</dbReference>
<dbReference type="SUPFAM" id="SSF143865">
    <property type="entry name" value="CorA soluble domain-like"/>
    <property type="match status" value="1"/>
</dbReference>
<keyword evidence="3" id="KW-0813">Transport</keyword>
<proteinExistence type="inferred from homology"/>
<dbReference type="InterPro" id="IPR045861">
    <property type="entry name" value="CorA_cytoplasmic_dom"/>
</dbReference>
<dbReference type="GO" id="GO:0005509">
    <property type="term" value="F:calcium ion binding"/>
    <property type="evidence" value="ECO:0007669"/>
    <property type="project" value="InterPro"/>
</dbReference>
<comment type="caution">
    <text evidence="12">The sequence shown here is derived from an EMBL/GenBank/DDBJ whole genome shotgun (WGS) entry which is preliminary data.</text>
</comment>
<evidence type="ECO:0000256" key="5">
    <source>
        <dbReference type="ARBA" id="ARBA00022692"/>
    </source>
</evidence>
<dbReference type="GO" id="GO:0000287">
    <property type="term" value="F:magnesium ion binding"/>
    <property type="evidence" value="ECO:0007669"/>
    <property type="project" value="TreeGrafter"/>
</dbReference>
<evidence type="ECO:0000256" key="1">
    <source>
        <dbReference type="ARBA" id="ARBA00004651"/>
    </source>
</evidence>
<dbReference type="InterPro" id="IPR011992">
    <property type="entry name" value="EF-hand-dom_pair"/>
</dbReference>
<dbReference type="GO" id="GO:0015095">
    <property type="term" value="F:magnesium ion transmembrane transporter activity"/>
    <property type="evidence" value="ECO:0007669"/>
    <property type="project" value="TreeGrafter"/>
</dbReference>
<keyword evidence="6" id="KW-0106">Calcium</keyword>
<keyword evidence="7 10" id="KW-1133">Transmembrane helix</keyword>
<feature type="transmembrane region" description="Helical" evidence="10">
    <location>
        <begin position="427"/>
        <end position="449"/>
    </location>
</feature>
<dbReference type="GO" id="GO:0015087">
    <property type="term" value="F:cobalt ion transmembrane transporter activity"/>
    <property type="evidence" value="ECO:0007669"/>
    <property type="project" value="TreeGrafter"/>
</dbReference>
<dbReference type="PANTHER" id="PTHR46494:SF1">
    <property type="entry name" value="CORA FAMILY METAL ION TRANSPORTER (EUROFUNG)"/>
    <property type="match status" value="1"/>
</dbReference>
<keyword evidence="5 10" id="KW-0812">Transmembrane</keyword>
<dbReference type="Pfam" id="PF01544">
    <property type="entry name" value="CorA"/>
    <property type="match status" value="1"/>
</dbReference>
<evidence type="ECO:0000256" key="6">
    <source>
        <dbReference type="ARBA" id="ARBA00022837"/>
    </source>
</evidence>
<dbReference type="PROSITE" id="PS50222">
    <property type="entry name" value="EF_HAND_2"/>
    <property type="match status" value="1"/>
</dbReference>
<evidence type="ECO:0000313" key="13">
    <source>
        <dbReference type="Proteomes" id="UP001230188"/>
    </source>
</evidence>
<protein>
    <recommendedName>
        <fullName evidence="11">EF-hand domain-containing protein</fullName>
    </recommendedName>
</protein>
<evidence type="ECO:0000259" key="11">
    <source>
        <dbReference type="PROSITE" id="PS50222"/>
    </source>
</evidence>
<dbReference type="SUPFAM" id="SSF47473">
    <property type="entry name" value="EF-hand"/>
    <property type="match status" value="1"/>
</dbReference>
<evidence type="ECO:0000256" key="3">
    <source>
        <dbReference type="ARBA" id="ARBA00022448"/>
    </source>
</evidence>
<name>A0AAD7UAI4_9STRA</name>
<accession>A0AAD7UAI4</accession>
<evidence type="ECO:0000256" key="2">
    <source>
        <dbReference type="ARBA" id="ARBA00009765"/>
    </source>
</evidence>